<keyword evidence="4 10" id="KW-1133">Transmembrane helix</keyword>
<evidence type="ECO:0000256" key="9">
    <source>
        <dbReference type="RuleBase" id="RU000688"/>
    </source>
</evidence>
<keyword evidence="6 10" id="KW-0472">Membrane</keyword>
<keyword evidence="5 9" id="KW-0297">G-protein coupled receptor</keyword>
<feature type="transmembrane region" description="Helical" evidence="10">
    <location>
        <begin position="324"/>
        <end position="343"/>
    </location>
</feature>
<feature type="transmembrane region" description="Helical" evidence="10">
    <location>
        <begin position="355"/>
        <end position="372"/>
    </location>
</feature>
<sequence>MFETCILESIGKLNKTWLKMRLAEGCNCTIVRDINMLMTLHCESFPFEHEIPVQMFYIFIFTAIIVLALCGNFTVIWIVLCHERMRTVTNYYLLNLAISDATISIFNTGFSWSYNFYYVWIFGSTYCAISNLMGIAPICASVFTMIVMSIDRYVAIVHPLKRRLGRRATVTAIICIWILAIACGLPALLASKQELNYFVDATNEIFVDPVCLADNFPDGNALTSQLFGLQVTLSSQYNNILMILNYALPLVVLIFTYGRVVIVLRKSETIGDTRHQENINAKRRAGRVLCYFQAANMLALVVFIFMFLWFPYQLYFSAGRVLCYFQAANMLALVVFIFMFLWFPYQLYFSAANMLALVVFIFMFLWFPYQLYFSVLYSHLGSNFDRKTSLYIYLNIYWLGMSSTVFNPIIYYFMNERFRLGFRYAFRWLPCVNVTYREYEALFKPRSNQRPSRALSATRIITTSHFDSPIPTVL</sequence>
<evidence type="ECO:0000256" key="7">
    <source>
        <dbReference type="ARBA" id="ARBA00023170"/>
    </source>
</evidence>
<dbReference type="GO" id="GO:0005886">
    <property type="term" value="C:plasma membrane"/>
    <property type="evidence" value="ECO:0007669"/>
    <property type="project" value="UniProtKB-SubCell"/>
</dbReference>
<feature type="domain" description="G-protein coupled receptors family 1 profile" evidence="11">
    <location>
        <begin position="71"/>
        <end position="411"/>
    </location>
</feature>
<feature type="transmembrane region" description="Helical" evidence="10">
    <location>
        <begin position="392"/>
        <end position="414"/>
    </location>
</feature>
<proteinExistence type="inferred from homology"/>
<evidence type="ECO:0000256" key="8">
    <source>
        <dbReference type="ARBA" id="ARBA00023224"/>
    </source>
</evidence>
<keyword evidence="8 9" id="KW-0807">Transducer</keyword>
<dbReference type="PROSITE" id="PS50262">
    <property type="entry name" value="G_PROTEIN_RECEP_F1_2"/>
    <property type="match status" value="1"/>
</dbReference>
<dbReference type="PANTHER" id="PTHR46925:SF2">
    <property type="entry name" value="G-PROTEIN COUPLED RECEPTOR TKR-1-RELATED"/>
    <property type="match status" value="1"/>
</dbReference>
<evidence type="ECO:0000256" key="4">
    <source>
        <dbReference type="ARBA" id="ARBA00022989"/>
    </source>
</evidence>
<protein>
    <submittedName>
        <fullName evidence="13">G-protein coupled receptors family 1 profile domain-containing protein</fullName>
    </submittedName>
</protein>
<dbReference type="AlphaFoldDB" id="A0A9J2PHW8"/>
<keyword evidence="12" id="KW-1185">Reference proteome</keyword>
<evidence type="ECO:0000313" key="13">
    <source>
        <dbReference type="WBParaSite" id="ALUE_0000891401-mRNA-1"/>
    </source>
</evidence>
<organism evidence="12 13">
    <name type="scientific">Ascaris lumbricoides</name>
    <name type="common">Giant roundworm</name>
    <dbReference type="NCBI Taxonomy" id="6252"/>
    <lineage>
        <taxon>Eukaryota</taxon>
        <taxon>Metazoa</taxon>
        <taxon>Ecdysozoa</taxon>
        <taxon>Nematoda</taxon>
        <taxon>Chromadorea</taxon>
        <taxon>Rhabditida</taxon>
        <taxon>Spirurina</taxon>
        <taxon>Ascaridomorpha</taxon>
        <taxon>Ascaridoidea</taxon>
        <taxon>Ascarididae</taxon>
        <taxon>Ascaris</taxon>
    </lineage>
</organism>
<dbReference type="Pfam" id="PF00001">
    <property type="entry name" value="7tm_1"/>
    <property type="match status" value="1"/>
</dbReference>
<name>A0A9J2PHW8_ASCLU</name>
<dbReference type="GO" id="GO:0004995">
    <property type="term" value="F:tachykinin receptor activity"/>
    <property type="evidence" value="ECO:0007669"/>
    <property type="project" value="InterPro"/>
</dbReference>
<evidence type="ECO:0000256" key="2">
    <source>
        <dbReference type="ARBA" id="ARBA00022475"/>
    </source>
</evidence>
<dbReference type="SUPFAM" id="SSF81321">
    <property type="entry name" value="Family A G protein-coupled receptor-like"/>
    <property type="match status" value="2"/>
</dbReference>
<accession>A0A9J2PHW8</accession>
<dbReference type="Gene3D" id="1.20.1070.10">
    <property type="entry name" value="Rhodopsin 7-helix transmembrane proteins"/>
    <property type="match status" value="2"/>
</dbReference>
<dbReference type="PANTHER" id="PTHR46925">
    <property type="entry name" value="G-PROTEIN COUPLED RECEPTOR TKR-1-RELATED"/>
    <property type="match status" value="1"/>
</dbReference>
<evidence type="ECO:0000256" key="3">
    <source>
        <dbReference type="ARBA" id="ARBA00022692"/>
    </source>
</evidence>
<feature type="transmembrane region" description="Helical" evidence="10">
    <location>
        <begin position="243"/>
        <end position="264"/>
    </location>
</feature>
<evidence type="ECO:0000256" key="10">
    <source>
        <dbReference type="SAM" id="Phobius"/>
    </source>
</evidence>
<dbReference type="PRINTS" id="PR00237">
    <property type="entry name" value="GPCRRHODOPSN"/>
</dbReference>
<keyword evidence="7 9" id="KW-0675">Receptor</keyword>
<keyword evidence="3 9" id="KW-0812">Transmembrane</keyword>
<dbReference type="Proteomes" id="UP000036681">
    <property type="component" value="Unplaced"/>
</dbReference>
<keyword evidence="2" id="KW-1003">Cell membrane</keyword>
<reference evidence="13" key="1">
    <citation type="submission" date="2023-03" db="UniProtKB">
        <authorList>
            <consortium name="WormBaseParasite"/>
        </authorList>
    </citation>
    <scope>IDENTIFICATION</scope>
</reference>
<dbReference type="InterPro" id="IPR017452">
    <property type="entry name" value="GPCR_Rhodpsn_7TM"/>
</dbReference>
<feature type="transmembrane region" description="Helical" evidence="10">
    <location>
        <begin position="92"/>
        <end position="112"/>
    </location>
</feature>
<evidence type="ECO:0000256" key="6">
    <source>
        <dbReference type="ARBA" id="ARBA00023136"/>
    </source>
</evidence>
<dbReference type="InterPro" id="IPR001681">
    <property type="entry name" value="Neurokn_rcpt"/>
</dbReference>
<feature type="transmembrane region" description="Helical" evidence="10">
    <location>
        <begin position="288"/>
        <end position="312"/>
    </location>
</feature>
<dbReference type="InterPro" id="IPR000276">
    <property type="entry name" value="GPCR_Rhodpsn"/>
</dbReference>
<evidence type="ECO:0000256" key="1">
    <source>
        <dbReference type="ARBA" id="ARBA00004651"/>
    </source>
</evidence>
<dbReference type="PROSITE" id="PS00237">
    <property type="entry name" value="G_PROTEIN_RECEP_F1_1"/>
    <property type="match status" value="1"/>
</dbReference>
<evidence type="ECO:0000256" key="5">
    <source>
        <dbReference type="ARBA" id="ARBA00023040"/>
    </source>
</evidence>
<feature type="transmembrane region" description="Helical" evidence="10">
    <location>
        <begin position="118"/>
        <end position="147"/>
    </location>
</feature>
<evidence type="ECO:0000259" key="11">
    <source>
        <dbReference type="PROSITE" id="PS50262"/>
    </source>
</evidence>
<comment type="similarity">
    <text evidence="9">Belongs to the G-protein coupled receptor 1 family.</text>
</comment>
<evidence type="ECO:0000313" key="12">
    <source>
        <dbReference type="Proteomes" id="UP000036681"/>
    </source>
</evidence>
<dbReference type="WBParaSite" id="ALUE_0000891401-mRNA-1">
    <property type="protein sequence ID" value="ALUE_0000891401-mRNA-1"/>
    <property type="gene ID" value="ALUE_0000891401"/>
</dbReference>
<feature type="transmembrane region" description="Helical" evidence="10">
    <location>
        <begin position="168"/>
        <end position="189"/>
    </location>
</feature>
<comment type="subcellular location">
    <subcellularLocation>
        <location evidence="1">Cell membrane</location>
        <topology evidence="1">Multi-pass membrane protein</topology>
    </subcellularLocation>
</comment>
<feature type="transmembrane region" description="Helical" evidence="10">
    <location>
        <begin position="55"/>
        <end position="80"/>
    </location>
</feature>